<evidence type="ECO:0000256" key="8">
    <source>
        <dbReference type="ARBA" id="ARBA00023065"/>
    </source>
</evidence>
<comment type="subcellular location">
    <subcellularLocation>
        <location evidence="1">Cell membrane</location>
        <topology evidence="1">Multi-pass membrane protein</topology>
    </subcellularLocation>
</comment>
<dbReference type="PROSITE" id="PS50283">
    <property type="entry name" value="NA_SOLUT_SYMP_3"/>
    <property type="match status" value="1"/>
</dbReference>
<dbReference type="AlphaFoldDB" id="A0AAD8F943"/>
<organism evidence="12 13">
    <name type="scientific">Biomphalaria pfeifferi</name>
    <name type="common">Bloodfluke planorb</name>
    <name type="synonym">Freshwater snail</name>
    <dbReference type="NCBI Taxonomy" id="112525"/>
    <lineage>
        <taxon>Eukaryota</taxon>
        <taxon>Metazoa</taxon>
        <taxon>Spiralia</taxon>
        <taxon>Lophotrochozoa</taxon>
        <taxon>Mollusca</taxon>
        <taxon>Gastropoda</taxon>
        <taxon>Heterobranchia</taxon>
        <taxon>Euthyneura</taxon>
        <taxon>Panpulmonata</taxon>
        <taxon>Hygrophila</taxon>
        <taxon>Lymnaeoidea</taxon>
        <taxon>Planorbidae</taxon>
        <taxon>Biomphalaria</taxon>
    </lineage>
</organism>
<evidence type="ECO:0000256" key="9">
    <source>
        <dbReference type="ARBA" id="ARBA00023136"/>
    </source>
</evidence>
<keyword evidence="10" id="KW-0739">Sodium transport</keyword>
<dbReference type="GO" id="GO:0015293">
    <property type="term" value="F:symporter activity"/>
    <property type="evidence" value="ECO:0007669"/>
    <property type="project" value="TreeGrafter"/>
</dbReference>
<accession>A0AAD8F943</accession>
<gene>
    <name evidence="12" type="ORF">Bpfe_014871</name>
</gene>
<evidence type="ECO:0000256" key="5">
    <source>
        <dbReference type="ARBA" id="ARBA00022692"/>
    </source>
</evidence>
<comment type="caution">
    <text evidence="12">The sequence shown here is derived from an EMBL/GenBank/DDBJ whole genome shotgun (WGS) entry which is preliminary data.</text>
</comment>
<keyword evidence="13" id="KW-1185">Reference proteome</keyword>
<keyword evidence="4" id="KW-1003">Cell membrane</keyword>
<keyword evidence="8" id="KW-0406">Ion transport</keyword>
<evidence type="ECO:0000256" key="3">
    <source>
        <dbReference type="ARBA" id="ARBA00022448"/>
    </source>
</evidence>
<dbReference type="EMBL" id="JASAOG010000067">
    <property type="protein sequence ID" value="KAK0055805.1"/>
    <property type="molecule type" value="Genomic_DNA"/>
</dbReference>
<evidence type="ECO:0000256" key="1">
    <source>
        <dbReference type="ARBA" id="ARBA00004651"/>
    </source>
</evidence>
<keyword evidence="3" id="KW-0813">Transport</keyword>
<keyword evidence="6 11" id="KW-1133">Transmembrane helix</keyword>
<dbReference type="InterPro" id="IPR001734">
    <property type="entry name" value="Na/solute_symporter"/>
</dbReference>
<comment type="similarity">
    <text evidence="2">Belongs to the sodium:solute symporter (SSF) (TC 2.A.21) family.</text>
</comment>
<reference evidence="12" key="2">
    <citation type="submission" date="2023-04" db="EMBL/GenBank/DDBJ databases">
        <authorList>
            <person name="Bu L."/>
            <person name="Lu L."/>
            <person name="Laidemitt M.R."/>
            <person name="Zhang S.M."/>
            <person name="Mutuku M."/>
            <person name="Mkoji G."/>
            <person name="Steinauer M."/>
            <person name="Loker E.S."/>
        </authorList>
    </citation>
    <scope>NUCLEOTIDE SEQUENCE</scope>
    <source>
        <strain evidence="12">KasaAsao</strain>
        <tissue evidence="12">Whole Snail</tissue>
    </source>
</reference>
<dbReference type="Gene3D" id="1.20.1730.10">
    <property type="entry name" value="Sodium/glucose cotransporter"/>
    <property type="match status" value="1"/>
</dbReference>
<proteinExistence type="inferred from homology"/>
<keyword evidence="9 11" id="KW-0472">Membrane</keyword>
<reference evidence="12" key="1">
    <citation type="journal article" date="2023" name="PLoS Negl. Trop. Dis.">
        <title>A genome sequence for Biomphalaria pfeifferi, the major vector snail for the human-infecting parasite Schistosoma mansoni.</title>
        <authorList>
            <person name="Bu L."/>
            <person name="Lu L."/>
            <person name="Laidemitt M.R."/>
            <person name="Zhang S.M."/>
            <person name="Mutuku M."/>
            <person name="Mkoji G."/>
            <person name="Steinauer M."/>
            <person name="Loker E.S."/>
        </authorList>
    </citation>
    <scope>NUCLEOTIDE SEQUENCE</scope>
    <source>
        <strain evidence="12">KasaAsao</strain>
    </source>
</reference>
<feature type="transmembrane region" description="Helical" evidence="11">
    <location>
        <begin position="13"/>
        <end position="32"/>
    </location>
</feature>
<keyword evidence="7" id="KW-0915">Sodium</keyword>
<evidence type="ECO:0000313" key="13">
    <source>
        <dbReference type="Proteomes" id="UP001233172"/>
    </source>
</evidence>
<sequence>MLSVKNAFVVWDYVVFAAMLAISMGIGIWFALRGGRQKTQGEYLMANRNMSILPVAISILVSFMSAILILGNPAEMYTQ</sequence>
<keyword evidence="5 11" id="KW-0812">Transmembrane</keyword>
<protein>
    <submittedName>
        <fullName evidence="12">Sodium-coupled monocarboxylate transporter 1</fullName>
    </submittedName>
</protein>
<name>A0AAD8F943_BIOPF</name>
<evidence type="ECO:0000256" key="6">
    <source>
        <dbReference type="ARBA" id="ARBA00022989"/>
    </source>
</evidence>
<evidence type="ECO:0000256" key="10">
    <source>
        <dbReference type="ARBA" id="ARBA00023201"/>
    </source>
</evidence>
<feature type="non-terminal residue" evidence="12">
    <location>
        <position position="79"/>
    </location>
</feature>
<dbReference type="InterPro" id="IPR038377">
    <property type="entry name" value="Na/Glc_symporter_sf"/>
</dbReference>
<evidence type="ECO:0000256" key="11">
    <source>
        <dbReference type="SAM" id="Phobius"/>
    </source>
</evidence>
<feature type="transmembrane region" description="Helical" evidence="11">
    <location>
        <begin position="52"/>
        <end position="71"/>
    </location>
</feature>
<dbReference type="InterPro" id="IPR051163">
    <property type="entry name" value="Sodium:Solute_Symporter_SSF"/>
</dbReference>
<dbReference type="Proteomes" id="UP001233172">
    <property type="component" value="Unassembled WGS sequence"/>
</dbReference>
<dbReference type="GO" id="GO:0006814">
    <property type="term" value="P:sodium ion transport"/>
    <property type="evidence" value="ECO:0007669"/>
    <property type="project" value="UniProtKB-KW"/>
</dbReference>
<evidence type="ECO:0000313" key="12">
    <source>
        <dbReference type="EMBL" id="KAK0055805.1"/>
    </source>
</evidence>
<evidence type="ECO:0000256" key="4">
    <source>
        <dbReference type="ARBA" id="ARBA00022475"/>
    </source>
</evidence>
<dbReference type="GO" id="GO:0005886">
    <property type="term" value="C:plasma membrane"/>
    <property type="evidence" value="ECO:0007669"/>
    <property type="project" value="UniProtKB-SubCell"/>
</dbReference>
<evidence type="ECO:0000256" key="2">
    <source>
        <dbReference type="ARBA" id="ARBA00006434"/>
    </source>
</evidence>
<evidence type="ECO:0000256" key="7">
    <source>
        <dbReference type="ARBA" id="ARBA00023053"/>
    </source>
</evidence>
<dbReference type="PANTHER" id="PTHR42985:SF40">
    <property type="entry name" value="LD47995P-RELATED"/>
    <property type="match status" value="1"/>
</dbReference>
<dbReference type="PANTHER" id="PTHR42985">
    <property type="entry name" value="SODIUM-COUPLED MONOCARBOXYLATE TRANSPORTER"/>
    <property type="match status" value="1"/>
</dbReference>